<feature type="chain" id="PRO_5020687519" description="Lipocalin-like domain-containing protein" evidence="2">
    <location>
        <begin position="22"/>
        <end position="263"/>
    </location>
</feature>
<gene>
    <name evidence="3" type="ORF">EZM97_19910</name>
</gene>
<feature type="signal peptide" evidence="2">
    <location>
        <begin position="1"/>
        <end position="21"/>
    </location>
</feature>
<dbReference type="AlphaFoldDB" id="A0A4R0YZR8"/>
<protein>
    <recommendedName>
        <fullName evidence="5">Lipocalin-like domain-containing protein</fullName>
    </recommendedName>
</protein>
<proteinExistence type="predicted"/>
<name>A0A4R0YZR8_9GAMM</name>
<dbReference type="Proteomes" id="UP000291822">
    <property type="component" value="Unassembled WGS sequence"/>
</dbReference>
<organism evidence="3 4">
    <name type="scientific">Dyella soli</name>
    <dbReference type="NCBI Taxonomy" id="522319"/>
    <lineage>
        <taxon>Bacteria</taxon>
        <taxon>Pseudomonadati</taxon>
        <taxon>Pseudomonadota</taxon>
        <taxon>Gammaproteobacteria</taxon>
        <taxon>Lysobacterales</taxon>
        <taxon>Rhodanobacteraceae</taxon>
        <taxon>Dyella</taxon>
    </lineage>
</organism>
<evidence type="ECO:0000256" key="2">
    <source>
        <dbReference type="SAM" id="SignalP"/>
    </source>
</evidence>
<dbReference type="EMBL" id="SJTG01000002">
    <property type="protein sequence ID" value="TCI11084.1"/>
    <property type="molecule type" value="Genomic_DNA"/>
</dbReference>
<keyword evidence="2" id="KW-0732">Signal</keyword>
<evidence type="ECO:0000313" key="3">
    <source>
        <dbReference type="EMBL" id="TCI11084.1"/>
    </source>
</evidence>
<feature type="compositionally biased region" description="Polar residues" evidence="1">
    <location>
        <begin position="121"/>
        <end position="131"/>
    </location>
</feature>
<dbReference type="RefSeq" id="WP_131409735.1">
    <property type="nucleotide sequence ID" value="NZ_SJTG01000002.1"/>
</dbReference>
<evidence type="ECO:0008006" key="5">
    <source>
        <dbReference type="Google" id="ProtNLM"/>
    </source>
</evidence>
<evidence type="ECO:0000313" key="4">
    <source>
        <dbReference type="Proteomes" id="UP000291822"/>
    </source>
</evidence>
<comment type="caution">
    <text evidence="3">The sequence shown here is derived from an EMBL/GenBank/DDBJ whole genome shotgun (WGS) entry which is preliminary data.</text>
</comment>
<accession>A0A4R0YZR8</accession>
<evidence type="ECO:0000256" key="1">
    <source>
        <dbReference type="SAM" id="MobiDB-lite"/>
    </source>
</evidence>
<feature type="region of interest" description="Disordered" evidence="1">
    <location>
        <begin position="120"/>
        <end position="145"/>
    </location>
</feature>
<sequence>MKKSLRAGLLLVLLCPVCAMAQSAFDGTWKVDMSKVQMSKKPDVVVLQNGKYECKTCVPAIDIKADGQDQMVTGHPYFDTMAIQVVDDHTVKETDKKGGKVVVTATTKVSADGKTAHVDFTDSSNTNSAPVTGSGDMKQVAKGPTGSHALSGSWVMANMDNISENGILFTYKNAGGMLSMTTPTGQSYEVKTDGTEAPFKGDPGITSVMVKQMGKSTIVETDKRDGKVIAVIKSTVSADGKSMDVTYDNKLQDRTMSYVAVKQ</sequence>
<reference evidence="3 4" key="1">
    <citation type="submission" date="2019-02" db="EMBL/GenBank/DDBJ databases">
        <title>Dyella amyloliquefaciens sp. nov., isolated from forest soil.</title>
        <authorList>
            <person name="Gao Z.-H."/>
            <person name="Qiu L.-H."/>
        </authorList>
    </citation>
    <scope>NUCLEOTIDE SEQUENCE [LARGE SCALE GENOMIC DNA]</scope>
    <source>
        <strain evidence="3 4">KACC 12747</strain>
    </source>
</reference>
<keyword evidence="4" id="KW-1185">Reference proteome</keyword>